<comment type="caution">
    <text evidence="1">The sequence shown here is derived from an EMBL/GenBank/DDBJ whole genome shotgun (WGS) entry which is preliminary data.</text>
</comment>
<name>A0AAD9M073_9PEZI</name>
<dbReference type="AlphaFoldDB" id="A0AAD9M073"/>
<sequence>MAATVNRRPLEPCRIANLAQSKPPHSSFSYPAPAVGSQEAQSRLLAQHVALVTLVLG</sequence>
<protein>
    <submittedName>
        <fullName evidence="1">Uncharacterized protein</fullName>
    </submittedName>
</protein>
<gene>
    <name evidence="1" type="ORF">LX32DRAFT_697223</name>
</gene>
<dbReference type="Proteomes" id="UP001232148">
    <property type="component" value="Unassembled WGS sequence"/>
</dbReference>
<evidence type="ECO:0000313" key="2">
    <source>
        <dbReference type="Proteomes" id="UP001232148"/>
    </source>
</evidence>
<dbReference type="EMBL" id="MU842967">
    <property type="protein sequence ID" value="KAK2024373.1"/>
    <property type="molecule type" value="Genomic_DNA"/>
</dbReference>
<reference evidence="1" key="1">
    <citation type="submission" date="2021-06" db="EMBL/GenBank/DDBJ databases">
        <title>Comparative genomics, transcriptomics and evolutionary studies reveal genomic signatures of adaptation to plant cell wall in hemibiotrophic fungi.</title>
        <authorList>
            <consortium name="DOE Joint Genome Institute"/>
            <person name="Baroncelli R."/>
            <person name="Diaz J.F."/>
            <person name="Benocci T."/>
            <person name="Peng M."/>
            <person name="Battaglia E."/>
            <person name="Haridas S."/>
            <person name="Andreopoulos W."/>
            <person name="Labutti K."/>
            <person name="Pangilinan J."/>
            <person name="Floch G.L."/>
            <person name="Makela M.R."/>
            <person name="Henrissat B."/>
            <person name="Grigoriev I.V."/>
            <person name="Crouch J.A."/>
            <person name="De Vries R.P."/>
            <person name="Sukno S.A."/>
            <person name="Thon M.R."/>
        </authorList>
    </citation>
    <scope>NUCLEOTIDE SEQUENCE</scope>
    <source>
        <strain evidence="1">MAFF235873</strain>
    </source>
</reference>
<evidence type="ECO:0000313" key="1">
    <source>
        <dbReference type="EMBL" id="KAK2024373.1"/>
    </source>
</evidence>
<organism evidence="1 2">
    <name type="scientific">Colletotrichum zoysiae</name>
    <dbReference type="NCBI Taxonomy" id="1216348"/>
    <lineage>
        <taxon>Eukaryota</taxon>
        <taxon>Fungi</taxon>
        <taxon>Dikarya</taxon>
        <taxon>Ascomycota</taxon>
        <taxon>Pezizomycotina</taxon>
        <taxon>Sordariomycetes</taxon>
        <taxon>Hypocreomycetidae</taxon>
        <taxon>Glomerellales</taxon>
        <taxon>Glomerellaceae</taxon>
        <taxon>Colletotrichum</taxon>
        <taxon>Colletotrichum graminicola species complex</taxon>
    </lineage>
</organism>
<proteinExistence type="predicted"/>
<keyword evidence="2" id="KW-1185">Reference proteome</keyword>
<accession>A0AAD9M073</accession>